<sequence length="191" mass="21297">MQRNRTGWIAFGIVLILLLILGASMIGSYNNLATASENIDSKWSQVENNLQRRADLIPNLVATVKGYAAHEQEIFEAIADARSRLIGANTVEEAARANNELSGALNRLLVISEAYPTLKADQNFIALQDELAGTENRIATARKDYNDAVQAYNTKIKRFPTNIIASVFGYERREYFQADEGSKEVPKVEFK</sequence>
<keyword evidence="3 6" id="KW-0812">Transmembrane</keyword>
<protein>
    <submittedName>
        <fullName evidence="7">LemA family protein</fullName>
    </submittedName>
</protein>
<reference evidence="7 8" key="1">
    <citation type="submission" date="2019-12" db="EMBL/GenBank/DDBJ databases">
        <title>Defluviitalea raffinosedens, isolated from a biogas fermenter, genome sequencing and characterization.</title>
        <authorList>
            <person name="Rettenmaier R."/>
            <person name="Schneider M."/>
            <person name="Neuhaus K."/>
            <person name="Liebl W."/>
            <person name="Zverlov V."/>
        </authorList>
    </citation>
    <scope>NUCLEOTIDE SEQUENCE [LARGE SCALE GENOMIC DNA]</scope>
    <source>
        <strain evidence="7 8">249c-K6</strain>
    </source>
</reference>
<comment type="caution">
    <text evidence="7">The sequence shown here is derived from an EMBL/GenBank/DDBJ whole genome shotgun (WGS) entry which is preliminary data.</text>
</comment>
<keyword evidence="4 6" id="KW-1133">Transmembrane helix</keyword>
<evidence type="ECO:0000256" key="3">
    <source>
        <dbReference type="ARBA" id="ARBA00022692"/>
    </source>
</evidence>
<dbReference type="Proteomes" id="UP000483018">
    <property type="component" value="Unassembled WGS sequence"/>
</dbReference>
<dbReference type="SUPFAM" id="SSF140478">
    <property type="entry name" value="LemA-like"/>
    <property type="match status" value="1"/>
</dbReference>
<dbReference type="Gene3D" id="1.20.1440.20">
    <property type="entry name" value="LemA-like domain"/>
    <property type="match status" value="1"/>
</dbReference>
<dbReference type="Pfam" id="PF04011">
    <property type="entry name" value="LemA"/>
    <property type="match status" value="1"/>
</dbReference>
<dbReference type="EMBL" id="WSLF01000004">
    <property type="protein sequence ID" value="KAE9634966.1"/>
    <property type="molecule type" value="Genomic_DNA"/>
</dbReference>
<dbReference type="GO" id="GO:0016020">
    <property type="term" value="C:membrane"/>
    <property type="evidence" value="ECO:0007669"/>
    <property type="project" value="UniProtKB-SubCell"/>
</dbReference>
<evidence type="ECO:0000256" key="1">
    <source>
        <dbReference type="ARBA" id="ARBA00004167"/>
    </source>
</evidence>
<evidence type="ECO:0000256" key="5">
    <source>
        <dbReference type="ARBA" id="ARBA00023136"/>
    </source>
</evidence>
<dbReference type="InterPro" id="IPR023353">
    <property type="entry name" value="LemA-like_dom_sf"/>
</dbReference>
<evidence type="ECO:0000313" key="8">
    <source>
        <dbReference type="Proteomes" id="UP000483018"/>
    </source>
</evidence>
<dbReference type="InterPro" id="IPR007156">
    <property type="entry name" value="MamQ_LemA"/>
</dbReference>
<evidence type="ECO:0000256" key="6">
    <source>
        <dbReference type="SAM" id="Phobius"/>
    </source>
</evidence>
<accession>A0A7C8HF33</accession>
<name>A0A7C8HF33_9FIRM</name>
<dbReference type="PANTHER" id="PTHR34478">
    <property type="entry name" value="PROTEIN LEMA"/>
    <property type="match status" value="1"/>
</dbReference>
<keyword evidence="8" id="KW-1185">Reference proteome</keyword>
<dbReference type="PANTHER" id="PTHR34478:SF2">
    <property type="entry name" value="MEMBRANE PROTEIN"/>
    <property type="match status" value="1"/>
</dbReference>
<keyword evidence="5 6" id="KW-0472">Membrane</keyword>
<evidence type="ECO:0000256" key="2">
    <source>
        <dbReference type="ARBA" id="ARBA00008854"/>
    </source>
</evidence>
<comment type="subcellular location">
    <subcellularLocation>
        <location evidence="1">Membrane</location>
        <topology evidence="1">Single-pass membrane protein</topology>
    </subcellularLocation>
</comment>
<dbReference type="RefSeq" id="WP_330576543.1">
    <property type="nucleotide sequence ID" value="NZ_JAFBEP010000007.1"/>
</dbReference>
<dbReference type="AlphaFoldDB" id="A0A7C8HF33"/>
<organism evidence="7 8">
    <name type="scientific">Defluviitalea raffinosedens</name>
    <dbReference type="NCBI Taxonomy" id="1450156"/>
    <lineage>
        <taxon>Bacteria</taxon>
        <taxon>Bacillati</taxon>
        <taxon>Bacillota</taxon>
        <taxon>Clostridia</taxon>
        <taxon>Lachnospirales</taxon>
        <taxon>Defluviitaleaceae</taxon>
        <taxon>Defluviitalea</taxon>
    </lineage>
</organism>
<proteinExistence type="inferred from homology"/>
<comment type="similarity">
    <text evidence="2">Belongs to the LemA family.</text>
</comment>
<evidence type="ECO:0000256" key="4">
    <source>
        <dbReference type="ARBA" id="ARBA00022989"/>
    </source>
</evidence>
<evidence type="ECO:0000313" key="7">
    <source>
        <dbReference type="EMBL" id="KAE9634966.1"/>
    </source>
</evidence>
<feature type="transmembrane region" description="Helical" evidence="6">
    <location>
        <begin position="7"/>
        <end position="29"/>
    </location>
</feature>
<gene>
    <name evidence="7" type="ORF">GND95_06545</name>
</gene>